<dbReference type="OrthoDB" id="2011769at2759"/>
<dbReference type="InterPro" id="IPR018853">
    <property type="entry name" value="DUF2457"/>
</dbReference>
<gene>
    <name evidence="2" type="ORF">TI39_contig448g00002</name>
</gene>
<proteinExistence type="predicted"/>
<feature type="compositionally biased region" description="Basic and acidic residues" evidence="1">
    <location>
        <begin position="505"/>
        <end position="516"/>
    </location>
</feature>
<feature type="region of interest" description="Disordered" evidence="1">
    <location>
        <begin position="1"/>
        <end position="327"/>
    </location>
</feature>
<feature type="compositionally biased region" description="Acidic residues" evidence="1">
    <location>
        <begin position="526"/>
        <end position="545"/>
    </location>
</feature>
<comment type="caution">
    <text evidence="2">The sequence shown here is derived from an EMBL/GenBank/DDBJ whole genome shotgun (WGS) entry which is preliminary data.</text>
</comment>
<name>A0A0F4GKS7_9PEZI</name>
<feature type="compositionally biased region" description="Polar residues" evidence="1">
    <location>
        <begin position="640"/>
        <end position="650"/>
    </location>
</feature>
<keyword evidence="3" id="KW-1185">Reference proteome</keyword>
<evidence type="ECO:0000256" key="1">
    <source>
        <dbReference type="SAM" id="MobiDB-lite"/>
    </source>
</evidence>
<feature type="compositionally biased region" description="Low complexity" evidence="1">
    <location>
        <begin position="433"/>
        <end position="446"/>
    </location>
</feature>
<organism evidence="2 3">
    <name type="scientific">Zymoseptoria brevis</name>
    <dbReference type="NCBI Taxonomy" id="1047168"/>
    <lineage>
        <taxon>Eukaryota</taxon>
        <taxon>Fungi</taxon>
        <taxon>Dikarya</taxon>
        <taxon>Ascomycota</taxon>
        <taxon>Pezizomycotina</taxon>
        <taxon>Dothideomycetes</taxon>
        <taxon>Dothideomycetidae</taxon>
        <taxon>Mycosphaerellales</taxon>
        <taxon>Mycosphaerellaceae</taxon>
        <taxon>Zymoseptoria</taxon>
    </lineage>
</organism>
<evidence type="ECO:0000313" key="3">
    <source>
        <dbReference type="Proteomes" id="UP000033647"/>
    </source>
</evidence>
<dbReference type="Proteomes" id="UP000033647">
    <property type="component" value="Unassembled WGS sequence"/>
</dbReference>
<feature type="compositionally biased region" description="Basic and acidic residues" evidence="1">
    <location>
        <begin position="58"/>
        <end position="81"/>
    </location>
</feature>
<feature type="compositionally biased region" description="Acidic residues" evidence="1">
    <location>
        <begin position="349"/>
        <end position="408"/>
    </location>
</feature>
<feature type="region of interest" description="Disordered" evidence="1">
    <location>
        <begin position="733"/>
        <end position="759"/>
    </location>
</feature>
<dbReference type="Pfam" id="PF10446">
    <property type="entry name" value="DUF2457"/>
    <property type="match status" value="2"/>
</dbReference>
<feature type="region of interest" description="Disordered" evidence="1">
    <location>
        <begin position="349"/>
        <end position="711"/>
    </location>
</feature>
<dbReference type="EMBL" id="LAFY01000440">
    <property type="protein sequence ID" value="KJX97976.1"/>
    <property type="molecule type" value="Genomic_DNA"/>
</dbReference>
<feature type="compositionally biased region" description="Acidic residues" evidence="1">
    <location>
        <begin position="312"/>
        <end position="321"/>
    </location>
</feature>
<evidence type="ECO:0008006" key="4">
    <source>
        <dbReference type="Google" id="ProtNLM"/>
    </source>
</evidence>
<evidence type="ECO:0000313" key="2">
    <source>
        <dbReference type="EMBL" id="KJX97976.1"/>
    </source>
</evidence>
<feature type="compositionally biased region" description="Polar residues" evidence="1">
    <location>
        <begin position="89"/>
        <end position="107"/>
    </location>
</feature>
<feature type="compositionally biased region" description="Basic and acidic residues" evidence="1">
    <location>
        <begin position="153"/>
        <end position="169"/>
    </location>
</feature>
<feature type="compositionally biased region" description="Basic and acidic residues" evidence="1">
    <location>
        <begin position="241"/>
        <end position="258"/>
    </location>
</feature>
<dbReference type="STRING" id="1047168.A0A0F4GKS7"/>
<feature type="compositionally biased region" description="Basic and acidic residues" evidence="1">
    <location>
        <begin position="294"/>
        <end position="311"/>
    </location>
</feature>
<feature type="compositionally biased region" description="Pro residues" evidence="1">
    <location>
        <begin position="624"/>
        <end position="638"/>
    </location>
</feature>
<reference evidence="2 3" key="1">
    <citation type="submission" date="2015-03" db="EMBL/GenBank/DDBJ databases">
        <title>RNA-seq based gene annotation and comparative genomics of four Zymoseptoria species reveal species-specific pathogenicity related genes and transposable element activity.</title>
        <authorList>
            <person name="Grandaubert J."/>
            <person name="Bhattacharyya A."/>
            <person name="Stukenbrock E.H."/>
        </authorList>
    </citation>
    <scope>NUCLEOTIDE SEQUENCE [LARGE SCALE GENOMIC DNA]</scope>
    <source>
        <strain evidence="2 3">Zb18110</strain>
    </source>
</reference>
<sequence length="831" mass="92218">MDHRTIAPRASAAAVELDHSEDMIADVDEPPDTQTIRPSWTPPKIHTSFSKADPQMYNRRESLLTRQLHSETDHTDEEERHRQRPPPRTLSTQSTWSNPSVASTAELTSDDGHSLASPASSPPLPPTAIRAAVPNFVKEKPLSREPTILSTSHKTEEPTTEKSVEEGLGRKRCISFACGNKDNKAQAPVEKPEEQPETAAAASPPKRKCILKFVCPTRTTSETKHERPSTASKRAVSPPPPEKKLNVKPELPKAHRGSDSTVTHASPRTSRKYPAAFANDSTPGTPRPSYQRKLSNDSDRSTEATRFHEFASSDDEPEEWVQESTCHRSRLTVDDTLKKEIVIRKACEEVEEEVVEEEDDEDDLEDDAELDEDDDDEDDLEEESDEGFKTDDEEGFAESDSEDDDSDEEWWRPGGLSTAATSMEYMDRLAHNSADASSSVGSASSSHVQPRTIRPKSERKPRPNNMPIRNQREGMDLPDSTDFVCGTLDEDRPLEQAYLNHRKQREAAKHKARPQDIDPTFPTSDPDMDEEDDDDLEDPEDSEEENLMHGDLDELDGNSTLRRRPSQRSRTRSTVHRSPPPPARHRSPAPGAKKTQRFARSPPPPARHRSPAPGALKRQTTARSPPPPARARSPPPPLKRTSTAISTARQRSPAPAGMKKPATAHSPPPRKLFGHSPPRNRSPAGLGMRTTSPPNTRRASPNFSSTGLGMPHVLASRPQLTYTASLPRGGGYTLGKPHTLRPTDDDCDDSDTVGTVKEGDLPKRGAIDIFKGLERKRQRRKEKLYQKACAKAAAKGDKAYKVKPGKGAERMREVGLEMQRYRGKGEHILSL</sequence>
<dbReference type="AlphaFoldDB" id="A0A0F4GKS7"/>
<feature type="compositionally biased region" description="Polar residues" evidence="1">
    <location>
        <begin position="259"/>
        <end position="268"/>
    </location>
</feature>
<protein>
    <recommendedName>
        <fullName evidence="4">Extensin domain-containing protein</fullName>
    </recommendedName>
</protein>
<feature type="compositionally biased region" description="Basic residues" evidence="1">
    <location>
        <begin position="561"/>
        <end position="575"/>
    </location>
</feature>
<accession>A0A0F4GKS7</accession>
<feature type="compositionally biased region" description="Polar residues" evidence="1">
    <location>
        <begin position="689"/>
        <end position="707"/>
    </location>
</feature>